<feature type="transmembrane region" description="Helical" evidence="1">
    <location>
        <begin position="181"/>
        <end position="199"/>
    </location>
</feature>
<evidence type="ECO:0000313" key="3">
    <source>
        <dbReference type="Proteomes" id="UP000564033"/>
    </source>
</evidence>
<name>A0A847VDE1_9BACT</name>
<sequence>MYIAHGPLSYVLNERIQSKKISKLNSTEQLLVGLLSFLFGIFPDIDILLLSMTKTPPFLHHTLFSHSILFYLLLWIVLNGAILILKKVLNSNSKKVFNRELLDVIQLSFLIGVMSHLFADILFSHSRVLFPIERQVTILGGLFQTNYFASYLFTPLFAIEIIILILFTLAIYKRYFKQKKVVFTLLHFTLGITTLFFSFNCYMNLQTYNRAYTFRNNKKVMDYDFDGIEDRYDSDIGNRGIKNIYRVDRKEMIRFVESISNDRYLVTNNTSWINKLGLYYGGFTSYRVISQAYREQNLAIEPVLREYAQEKYKLNSYTLKIPYSILLYEYILENGRETELNTPGGVLFIVNDNEIVNYGIITNEDMVSIVLDSDKKLALHTLESVQNRYEDMEFRTYLLE</sequence>
<dbReference type="Pfam" id="PF04307">
    <property type="entry name" value="YdjM"/>
    <property type="match status" value="1"/>
</dbReference>
<proteinExistence type="predicted"/>
<keyword evidence="2" id="KW-0378">Hydrolase</keyword>
<feature type="transmembrane region" description="Helical" evidence="1">
    <location>
        <begin position="30"/>
        <end position="49"/>
    </location>
</feature>
<comment type="caution">
    <text evidence="2">The sequence shown here is derived from an EMBL/GenBank/DDBJ whole genome shotgun (WGS) entry which is preliminary data.</text>
</comment>
<gene>
    <name evidence="2" type="ORF">GX888_02375</name>
</gene>
<dbReference type="EMBL" id="JAAZIL010000057">
    <property type="protein sequence ID" value="NLZ24566.1"/>
    <property type="molecule type" value="Genomic_DNA"/>
</dbReference>
<evidence type="ECO:0000313" key="2">
    <source>
        <dbReference type="EMBL" id="NLZ24566.1"/>
    </source>
</evidence>
<feature type="transmembrane region" description="Helical" evidence="1">
    <location>
        <begin position="69"/>
        <end position="89"/>
    </location>
</feature>
<keyword evidence="1" id="KW-0812">Transmembrane</keyword>
<accession>A0A847VDE1</accession>
<keyword evidence="1" id="KW-0472">Membrane</keyword>
<keyword evidence="1" id="KW-1133">Transmembrane helix</keyword>
<feature type="transmembrane region" description="Helical" evidence="1">
    <location>
        <begin position="148"/>
        <end position="169"/>
    </location>
</feature>
<organism evidence="2 3">
    <name type="scientific">Candidatus Dojkabacteria bacterium</name>
    <dbReference type="NCBI Taxonomy" id="2099670"/>
    <lineage>
        <taxon>Bacteria</taxon>
        <taxon>Candidatus Dojkabacteria</taxon>
    </lineage>
</organism>
<evidence type="ECO:0000256" key="1">
    <source>
        <dbReference type="SAM" id="Phobius"/>
    </source>
</evidence>
<dbReference type="InterPro" id="IPR007404">
    <property type="entry name" value="YdjM-like"/>
</dbReference>
<feature type="transmembrane region" description="Helical" evidence="1">
    <location>
        <begin position="101"/>
        <end position="119"/>
    </location>
</feature>
<reference evidence="2 3" key="1">
    <citation type="journal article" date="2020" name="Biotechnol. Biofuels">
        <title>New insights from the biogas microbiome by comprehensive genome-resolved metagenomics of nearly 1600 species originating from multiple anaerobic digesters.</title>
        <authorList>
            <person name="Campanaro S."/>
            <person name="Treu L."/>
            <person name="Rodriguez-R L.M."/>
            <person name="Kovalovszki A."/>
            <person name="Ziels R.M."/>
            <person name="Maus I."/>
            <person name="Zhu X."/>
            <person name="Kougias P.G."/>
            <person name="Basile A."/>
            <person name="Luo G."/>
            <person name="Schluter A."/>
            <person name="Konstantinidis K.T."/>
            <person name="Angelidaki I."/>
        </authorList>
    </citation>
    <scope>NUCLEOTIDE SEQUENCE [LARGE SCALE GENOMIC DNA]</scope>
    <source>
        <strain evidence="2">AS19jrsBPTG_9</strain>
    </source>
</reference>
<dbReference type="Proteomes" id="UP000564033">
    <property type="component" value="Unassembled WGS sequence"/>
</dbReference>
<protein>
    <submittedName>
        <fullName evidence="2">Metal-dependent hydrolase</fullName>
    </submittedName>
</protein>
<dbReference type="GO" id="GO:0016787">
    <property type="term" value="F:hydrolase activity"/>
    <property type="evidence" value="ECO:0007669"/>
    <property type="project" value="UniProtKB-KW"/>
</dbReference>
<dbReference type="AlphaFoldDB" id="A0A847VDE1"/>